<dbReference type="Gene3D" id="3.90.470.20">
    <property type="entry name" value="4'-phosphopantetheinyl transferase domain"/>
    <property type="match status" value="2"/>
</dbReference>
<dbReference type="GO" id="GO:0016740">
    <property type="term" value="F:transferase activity"/>
    <property type="evidence" value="ECO:0007669"/>
    <property type="project" value="UniProtKB-KW"/>
</dbReference>
<accession>A0ABX0TIB7</accession>
<keyword evidence="1" id="KW-0808">Transferase</keyword>
<name>A0ABX0TIB7_9MICC</name>
<keyword evidence="2" id="KW-1185">Reference proteome</keyword>
<evidence type="ECO:0000313" key="1">
    <source>
        <dbReference type="EMBL" id="NIJ01571.1"/>
    </source>
</evidence>
<evidence type="ECO:0000313" key="2">
    <source>
        <dbReference type="Proteomes" id="UP000802392"/>
    </source>
</evidence>
<sequence length="255" mass="26251">MNSKAGTPGVGYLIMPSAGVEAACSGAGGMDRFLTAAEKNARRRYRTSADSRDYAASHVLLRLLAAHRLGLDALDSPDLDITRQCPGCGSSAHGRTAMPGMSLSLSRSNGLVMAAVGPAAARVGADVELVPPALFDGFDGYVLSPGTPAAKDVRERMRQWVAKEAILKAAGLGLSVQPSTVALVSDGESRGVLRAECPDQPLVHGLRVHPVPATPTHLAAVSARTIDPPGLMNAAEVLPSGGARLASMSLQISKA</sequence>
<protein>
    <submittedName>
        <fullName evidence="1">4'-phosphopantetheinyl transferase</fullName>
        <ecNumber evidence="1">2.7.8.-</ecNumber>
    </submittedName>
</protein>
<comment type="caution">
    <text evidence="1">The sequence shown here is derived from an EMBL/GenBank/DDBJ whole genome shotgun (WGS) entry which is preliminary data.</text>
</comment>
<dbReference type="EC" id="2.7.8.-" evidence="1"/>
<organism evidence="1 2">
    <name type="scientific">Paenarthrobacter ilicis</name>
    <dbReference type="NCBI Taxonomy" id="43665"/>
    <lineage>
        <taxon>Bacteria</taxon>
        <taxon>Bacillati</taxon>
        <taxon>Actinomycetota</taxon>
        <taxon>Actinomycetes</taxon>
        <taxon>Micrococcales</taxon>
        <taxon>Micrococcaceae</taxon>
        <taxon>Paenarthrobacter</taxon>
    </lineage>
</organism>
<gene>
    <name evidence="1" type="ORF">FHR86_001892</name>
</gene>
<proteinExistence type="predicted"/>
<dbReference type="EMBL" id="JAAOZD010000003">
    <property type="protein sequence ID" value="NIJ01571.1"/>
    <property type="molecule type" value="Genomic_DNA"/>
</dbReference>
<dbReference type="Proteomes" id="UP000802392">
    <property type="component" value="Unassembled WGS sequence"/>
</dbReference>
<dbReference type="RefSeq" id="WP_167265433.1">
    <property type="nucleotide sequence ID" value="NZ_BAAAVO010000013.1"/>
</dbReference>
<dbReference type="InterPro" id="IPR037143">
    <property type="entry name" value="4-PPantetheinyl_Trfase_dom_sf"/>
</dbReference>
<reference evidence="1 2" key="1">
    <citation type="submission" date="2020-03" db="EMBL/GenBank/DDBJ databases">
        <title>Genomic Encyclopedia of Type Strains, Phase III (KMG-III): the genomes of soil and plant-associated and newly described type strains.</title>
        <authorList>
            <person name="Whitman W."/>
        </authorList>
    </citation>
    <scope>NUCLEOTIDE SEQUENCE [LARGE SCALE GENOMIC DNA]</scope>
    <source>
        <strain evidence="1 2">CECT 4207</strain>
    </source>
</reference>
<dbReference type="SUPFAM" id="SSF56214">
    <property type="entry name" value="4'-phosphopantetheinyl transferase"/>
    <property type="match status" value="2"/>
</dbReference>